<feature type="region of interest" description="Disordered" evidence="1">
    <location>
        <begin position="132"/>
        <end position="153"/>
    </location>
</feature>
<comment type="caution">
    <text evidence="3">The sequence shown here is derived from an EMBL/GenBank/DDBJ whole genome shotgun (WGS) entry which is preliminary data.</text>
</comment>
<feature type="non-terminal residue" evidence="3">
    <location>
        <position position="153"/>
    </location>
</feature>
<keyword evidence="4" id="KW-1185">Reference proteome</keyword>
<dbReference type="EMBL" id="JAHRHJ020000002">
    <property type="protein sequence ID" value="KAH9325499.1"/>
    <property type="molecule type" value="Genomic_DNA"/>
</dbReference>
<protein>
    <recommendedName>
        <fullName evidence="2">TCP domain-containing protein</fullName>
    </recommendedName>
</protein>
<evidence type="ECO:0000313" key="3">
    <source>
        <dbReference type="EMBL" id="KAH9325499.1"/>
    </source>
</evidence>
<dbReference type="AlphaFoldDB" id="A0AA38GN52"/>
<proteinExistence type="predicted"/>
<dbReference type="Proteomes" id="UP000824469">
    <property type="component" value="Unassembled WGS sequence"/>
</dbReference>
<reference evidence="3 4" key="1">
    <citation type="journal article" date="2021" name="Nat. Plants">
        <title>The Taxus genome provides insights into paclitaxel biosynthesis.</title>
        <authorList>
            <person name="Xiong X."/>
            <person name="Gou J."/>
            <person name="Liao Q."/>
            <person name="Li Y."/>
            <person name="Zhou Q."/>
            <person name="Bi G."/>
            <person name="Li C."/>
            <person name="Du R."/>
            <person name="Wang X."/>
            <person name="Sun T."/>
            <person name="Guo L."/>
            <person name="Liang H."/>
            <person name="Lu P."/>
            <person name="Wu Y."/>
            <person name="Zhang Z."/>
            <person name="Ro D.K."/>
            <person name="Shang Y."/>
            <person name="Huang S."/>
            <person name="Yan J."/>
        </authorList>
    </citation>
    <scope>NUCLEOTIDE SEQUENCE [LARGE SCALE GENOMIC DNA]</scope>
    <source>
        <strain evidence="3">Ta-2019</strain>
    </source>
</reference>
<sequence length="153" mass="16778">AILMVINIGGLWDRPIPIADERPCTLPSIYTDIVCTESFPGCDLAGCISCNCLSHDTNMGSHPEYSFRGSGVSNVDEDEICSKEQPKNCSIMKQCAEVSTESEREKGHVRAVDVHKSENTVCRHASKALRVRSSAAKDRHSKVNTAKGLRDTR</sequence>
<accession>A0AA38GN52</accession>
<dbReference type="InterPro" id="IPR017887">
    <property type="entry name" value="TF_TCP_subgr"/>
</dbReference>
<dbReference type="Pfam" id="PF03634">
    <property type="entry name" value="TCP"/>
    <property type="match status" value="1"/>
</dbReference>
<gene>
    <name evidence="3" type="ORF">KI387_005677</name>
</gene>
<feature type="non-terminal residue" evidence="3">
    <location>
        <position position="1"/>
    </location>
</feature>
<name>A0AA38GN52_TAXCH</name>
<feature type="domain" description="TCP" evidence="2">
    <location>
        <begin position="136"/>
        <end position="153"/>
    </location>
</feature>
<organism evidence="3 4">
    <name type="scientific">Taxus chinensis</name>
    <name type="common">Chinese yew</name>
    <name type="synonym">Taxus wallichiana var. chinensis</name>
    <dbReference type="NCBI Taxonomy" id="29808"/>
    <lineage>
        <taxon>Eukaryota</taxon>
        <taxon>Viridiplantae</taxon>
        <taxon>Streptophyta</taxon>
        <taxon>Embryophyta</taxon>
        <taxon>Tracheophyta</taxon>
        <taxon>Spermatophyta</taxon>
        <taxon>Pinopsida</taxon>
        <taxon>Pinidae</taxon>
        <taxon>Conifers II</taxon>
        <taxon>Cupressales</taxon>
        <taxon>Taxaceae</taxon>
        <taxon>Taxus</taxon>
    </lineage>
</organism>
<evidence type="ECO:0000259" key="2">
    <source>
        <dbReference type="PROSITE" id="PS51369"/>
    </source>
</evidence>
<evidence type="ECO:0000313" key="4">
    <source>
        <dbReference type="Proteomes" id="UP000824469"/>
    </source>
</evidence>
<evidence type="ECO:0000256" key="1">
    <source>
        <dbReference type="SAM" id="MobiDB-lite"/>
    </source>
</evidence>
<dbReference type="PROSITE" id="PS51369">
    <property type="entry name" value="TCP"/>
    <property type="match status" value="1"/>
</dbReference>